<dbReference type="RefSeq" id="WP_189223513.1">
    <property type="nucleotide sequence ID" value="NZ_BMRG01000004.1"/>
</dbReference>
<feature type="compositionally biased region" description="Basic and acidic residues" evidence="1">
    <location>
        <begin position="48"/>
        <end position="61"/>
    </location>
</feature>
<evidence type="ECO:0000256" key="1">
    <source>
        <dbReference type="SAM" id="MobiDB-lite"/>
    </source>
</evidence>
<feature type="compositionally biased region" description="Gly residues" evidence="1">
    <location>
        <begin position="18"/>
        <end position="32"/>
    </location>
</feature>
<feature type="compositionally biased region" description="Low complexity" evidence="1">
    <location>
        <begin position="161"/>
        <end position="177"/>
    </location>
</feature>
<name>A0A918AKH9_9PSEU</name>
<reference evidence="2" key="2">
    <citation type="submission" date="2020-09" db="EMBL/GenBank/DDBJ databases">
        <authorList>
            <person name="Sun Q."/>
            <person name="Ohkuma M."/>
        </authorList>
    </citation>
    <scope>NUCLEOTIDE SEQUENCE</scope>
    <source>
        <strain evidence="2">JCM 3313</strain>
    </source>
</reference>
<proteinExistence type="predicted"/>
<evidence type="ECO:0000313" key="3">
    <source>
        <dbReference type="Proteomes" id="UP000639606"/>
    </source>
</evidence>
<dbReference type="EMBL" id="BMRG01000004">
    <property type="protein sequence ID" value="GGP53001.1"/>
    <property type="molecule type" value="Genomic_DNA"/>
</dbReference>
<reference evidence="2" key="1">
    <citation type="journal article" date="2014" name="Int. J. Syst. Evol. Microbiol.">
        <title>Complete genome sequence of Corynebacterium casei LMG S-19264T (=DSM 44701T), isolated from a smear-ripened cheese.</title>
        <authorList>
            <consortium name="US DOE Joint Genome Institute (JGI-PGF)"/>
            <person name="Walter F."/>
            <person name="Albersmeier A."/>
            <person name="Kalinowski J."/>
            <person name="Ruckert C."/>
        </authorList>
    </citation>
    <scope>NUCLEOTIDE SEQUENCE</scope>
    <source>
        <strain evidence="2">JCM 3313</strain>
    </source>
</reference>
<feature type="compositionally biased region" description="Polar residues" evidence="1">
    <location>
        <begin position="36"/>
        <end position="47"/>
    </location>
</feature>
<dbReference type="AlphaFoldDB" id="A0A918AKH9"/>
<dbReference type="Proteomes" id="UP000639606">
    <property type="component" value="Unassembled WGS sequence"/>
</dbReference>
<accession>A0A918AKH9</accession>
<keyword evidence="3" id="KW-1185">Reference proteome</keyword>
<sequence length="183" mass="19222">MRTKSALPVLLLAAVVGGCGGTEPGGPTGEGTGVTSSAADPTTSREGTTPEKPDRPRRTTDEPPGVPPKVPGVPINVPENFGLEQTWRDFEANAVEVLTSLCGGTLCVKIVARPMRPTPGDCRIVDFSPKRVRSGDTFTFILDSPCREEGTAEETTEETTGKTTGMTTEATTEVTTAYPVETP</sequence>
<dbReference type="PROSITE" id="PS51257">
    <property type="entry name" value="PROKAR_LIPOPROTEIN"/>
    <property type="match status" value="1"/>
</dbReference>
<evidence type="ECO:0000313" key="2">
    <source>
        <dbReference type="EMBL" id="GGP53001.1"/>
    </source>
</evidence>
<feature type="region of interest" description="Disordered" evidence="1">
    <location>
        <begin position="147"/>
        <end position="183"/>
    </location>
</feature>
<comment type="caution">
    <text evidence="2">The sequence shown here is derived from an EMBL/GenBank/DDBJ whole genome shotgun (WGS) entry which is preliminary data.</text>
</comment>
<organism evidence="2 3">
    <name type="scientific">Saccharothrix coeruleofusca</name>
    <dbReference type="NCBI Taxonomy" id="33919"/>
    <lineage>
        <taxon>Bacteria</taxon>
        <taxon>Bacillati</taxon>
        <taxon>Actinomycetota</taxon>
        <taxon>Actinomycetes</taxon>
        <taxon>Pseudonocardiales</taxon>
        <taxon>Pseudonocardiaceae</taxon>
        <taxon>Saccharothrix</taxon>
    </lineage>
</organism>
<protein>
    <submittedName>
        <fullName evidence="2">Uncharacterized protein</fullName>
    </submittedName>
</protein>
<gene>
    <name evidence="2" type="ORF">GCM10010185_26400</name>
</gene>
<feature type="region of interest" description="Disordered" evidence="1">
    <location>
        <begin position="18"/>
        <end position="76"/>
    </location>
</feature>